<name>A0ABT7ULC3_9FIRM</name>
<evidence type="ECO:0000313" key="5">
    <source>
        <dbReference type="EMBL" id="MDM8196906.1"/>
    </source>
</evidence>
<sequence>MNEIKEAFTKITPDRLDDIKEELKTRDENIVIETKKKKKRYLLTLPIVAVCAAMVFMLWPATHSIQTVVGLDVNPSVELNLDDDYKIVEVKTNNEDGKKIVGNMDLKGSDIEVGVNALIGAMLKEGYIDELKNSLLISVTGENEQENEKLRQQLSLNIDELLKASDINGSIVSQTINDQNVENLAKQYQISVGKAEIIQQLVSKNPLYTFDSLKNLSIHELNLLLQSNQVEQVSITGHASESGYIGKDKAQSIAFNDAQVSQPTVQKVEMDYDDGVMVYEVEFYKDQVEYDYEINALNGEIIKSEKDGERTSQSASSSNQSSNQNSSNRSQTSTQQISQDQAKSIAKKHAGVQSVSQEKIHKDYDDGVYKFEYEFVSGDYKYEYEINAMTSTVMKHEKEYVGTVKLTQNEAKQKAFSHANVSSSNAYDVEVELDHQYYEVSFKSGQYEYEYKINASDGSIVAHEKDYDD</sequence>
<comment type="caution">
    <text evidence="5">The sequence shown here is derived from an EMBL/GenBank/DDBJ whole genome shotgun (WGS) entry which is preliminary data.</text>
</comment>
<reference evidence="6" key="1">
    <citation type="submission" date="2023-06" db="EMBL/GenBank/DDBJ databases">
        <title>Identification and characterization of horizontal gene transfer across gut microbiota members of farm animals based on homology search.</title>
        <authorList>
            <person name="Zeman M."/>
            <person name="Kubasova T."/>
            <person name="Jahodarova E."/>
            <person name="Nykrynova M."/>
            <person name="Rychlik I."/>
        </authorList>
    </citation>
    <scope>NUCLEOTIDE SEQUENCE [LARGE SCALE GENOMIC DNA]</scope>
    <source>
        <strain evidence="6">ET341</strain>
    </source>
</reference>
<dbReference type="EMBL" id="JAUDCK010000073">
    <property type="protein sequence ID" value="MDM8196906.1"/>
    <property type="molecule type" value="Genomic_DNA"/>
</dbReference>
<feature type="transmembrane region" description="Helical" evidence="2">
    <location>
        <begin position="41"/>
        <end position="59"/>
    </location>
</feature>
<evidence type="ECO:0000256" key="1">
    <source>
        <dbReference type="SAM" id="MobiDB-lite"/>
    </source>
</evidence>
<dbReference type="Gene3D" id="3.10.450.40">
    <property type="match status" value="3"/>
</dbReference>
<feature type="compositionally biased region" description="Low complexity" evidence="1">
    <location>
        <begin position="311"/>
        <end position="341"/>
    </location>
</feature>
<feature type="domain" description="PepSY" evidence="3">
    <location>
        <begin position="405"/>
        <end position="463"/>
    </location>
</feature>
<gene>
    <name evidence="5" type="ORF">QUV98_11315</name>
</gene>
<organism evidence="5 6">
    <name type="scientific">Massilimicrobiota timonensis</name>
    <dbReference type="NCBI Taxonomy" id="1776392"/>
    <lineage>
        <taxon>Bacteria</taxon>
        <taxon>Bacillati</taxon>
        <taxon>Bacillota</taxon>
        <taxon>Erysipelotrichia</taxon>
        <taxon>Erysipelotrichales</taxon>
        <taxon>Erysipelotrichaceae</taxon>
        <taxon>Massilimicrobiota</taxon>
    </lineage>
</organism>
<evidence type="ECO:0000259" key="4">
    <source>
        <dbReference type="Pfam" id="PF23750"/>
    </source>
</evidence>
<feature type="region of interest" description="Disordered" evidence="1">
    <location>
        <begin position="305"/>
        <end position="350"/>
    </location>
</feature>
<evidence type="ECO:0000259" key="3">
    <source>
        <dbReference type="Pfam" id="PF03413"/>
    </source>
</evidence>
<proteinExistence type="predicted"/>
<keyword evidence="6" id="KW-1185">Reference proteome</keyword>
<dbReference type="Pfam" id="PF03413">
    <property type="entry name" value="PepSY"/>
    <property type="match status" value="3"/>
</dbReference>
<feature type="domain" description="Anti-sigma factor RsgI-like middle" evidence="4">
    <location>
        <begin position="67"/>
        <end position="199"/>
    </location>
</feature>
<evidence type="ECO:0000313" key="6">
    <source>
        <dbReference type="Proteomes" id="UP001529275"/>
    </source>
</evidence>
<feature type="domain" description="PepSY" evidence="3">
    <location>
        <begin position="245"/>
        <end position="305"/>
    </location>
</feature>
<protein>
    <submittedName>
        <fullName evidence="5">PepSY domain-containing protein</fullName>
    </submittedName>
</protein>
<accession>A0ABT7ULC3</accession>
<keyword evidence="2" id="KW-0472">Membrane</keyword>
<feature type="domain" description="PepSY" evidence="3">
    <location>
        <begin position="337"/>
        <end position="395"/>
    </location>
</feature>
<keyword evidence="2" id="KW-0812">Transmembrane</keyword>
<dbReference type="InterPro" id="IPR025711">
    <property type="entry name" value="PepSY"/>
</dbReference>
<dbReference type="InterPro" id="IPR055431">
    <property type="entry name" value="RsgI_M"/>
</dbReference>
<keyword evidence="2" id="KW-1133">Transmembrane helix</keyword>
<dbReference type="Proteomes" id="UP001529275">
    <property type="component" value="Unassembled WGS sequence"/>
</dbReference>
<evidence type="ECO:0000256" key="2">
    <source>
        <dbReference type="SAM" id="Phobius"/>
    </source>
</evidence>
<dbReference type="Pfam" id="PF23750">
    <property type="entry name" value="RsgI_M"/>
    <property type="match status" value="1"/>
</dbReference>
<dbReference type="RefSeq" id="WP_289528293.1">
    <property type="nucleotide sequence ID" value="NZ_JAUDCK010000073.1"/>
</dbReference>